<dbReference type="EMBL" id="JQGJ01000037">
    <property type="protein sequence ID" value="KHK61315.1"/>
    <property type="molecule type" value="Genomic_DNA"/>
</dbReference>
<dbReference type="Proteomes" id="UP000030949">
    <property type="component" value="Unassembled WGS sequence"/>
</dbReference>
<dbReference type="AlphaFoldDB" id="A0A0B1YS60"/>
<proteinExistence type="predicted"/>
<comment type="caution">
    <text evidence="1">The sequence shown here is derived from an EMBL/GenBank/DDBJ whole genome shotgun (WGS) entry which is preliminary data.</text>
</comment>
<name>A0A0B1YS60_9PSED</name>
<protein>
    <submittedName>
        <fullName evidence="1">Uncharacterized protein</fullName>
    </submittedName>
</protein>
<accession>A0A0B1YS60</accession>
<organism evidence="1 2">
    <name type="scientific">Pseudomonas frederiksbergensis</name>
    <dbReference type="NCBI Taxonomy" id="104087"/>
    <lineage>
        <taxon>Bacteria</taxon>
        <taxon>Pseudomonadati</taxon>
        <taxon>Pseudomonadota</taxon>
        <taxon>Gammaproteobacteria</taxon>
        <taxon>Pseudomonadales</taxon>
        <taxon>Pseudomonadaceae</taxon>
        <taxon>Pseudomonas</taxon>
    </lineage>
</organism>
<evidence type="ECO:0000313" key="2">
    <source>
        <dbReference type="Proteomes" id="UP000030949"/>
    </source>
</evidence>
<sequence>MSVSGLDRLRSGGLLVQVFGPVRRERHDHVRAGAGQGALLGQVDVQVFAAQALPLGQVLETTELGGLLQAAADPAFPAQHRQLTGQTALRQFREPRCPFAADFPAFDQAFVLIVPKFVASQP</sequence>
<gene>
    <name evidence="1" type="ORF">JZ00_29220</name>
</gene>
<reference evidence="2" key="1">
    <citation type="submission" date="2015-03" db="EMBL/GenBank/DDBJ databases">
        <title>Pseudomonas frederiksbergensis hydrocarbon degrader.</title>
        <authorList>
            <person name="Brown L.M."/>
            <person name="Ruiz O.N."/>
            <person name="Mueller S."/>
            <person name="Gunasekera T.S."/>
        </authorList>
    </citation>
    <scope>NUCLEOTIDE SEQUENCE [LARGE SCALE GENOMIC DNA]</scope>
    <source>
        <strain evidence="2">SI8</strain>
    </source>
</reference>
<evidence type="ECO:0000313" key="1">
    <source>
        <dbReference type="EMBL" id="KHK61315.1"/>
    </source>
</evidence>